<protein>
    <submittedName>
        <fullName evidence="1">Uncharacterized protein</fullName>
    </submittedName>
</protein>
<proteinExistence type="predicted"/>
<reference evidence="1 2" key="1">
    <citation type="submission" date="2013-11" db="EMBL/GenBank/DDBJ databases">
        <title>Draft genome of the bovine lungworm Dictyocaulus viviparus.</title>
        <authorList>
            <person name="Mitreva M."/>
        </authorList>
    </citation>
    <scope>NUCLEOTIDE SEQUENCE [LARGE SCALE GENOMIC DNA]</scope>
    <source>
        <strain evidence="1 2">HannoverDv2000</strain>
    </source>
</reference>
<accession>A0A0D8XSP8</accession>
<name>A0A0D8XSP8_DICVI</name>
<evidence type="ECO:0000313" key="2">
    <source>
        <dbReference type="Proteomes" id="UP000053766"/>
    </source>
</evidence>
<gene>
    <name evidence="1" type="ORF">DICVIV_08563</name>
</gene>
<organism evidence="1 2">
    <name type="scientific">Dictyocaulus viviparus</name>
    <name type="common">Bovine lungworm</name>
    <dbReference type="NCBI Taxonomy" id="29172"/>
    <lineage>
        <taxon>Eukaryota</taxon>
        <taxon>Metazoa</taxon>
        <taxon>Ecdysozoa</taxon>
        <taxon>Nematoda</taxon>
        <taxon>Chromadorea</taxon>
        <taxon>Rhabditida</taxon>
        <taxon>Rhabditina</taxon>
        <taxon>Rhabditomorpha</taxon>
        <taxon>Strongyloidea</taxon>
        <taxon>Metastrongylidae</taxon>
        <taxon>Dictyocaulus</taxon>
    </lineage>
</organism>
<dbReference type="AlphaFoldDB" id="A0A0D8XSP8"/>
<keyword evidence="2" id="KW-1185">Reference proteome</keyword>
<dbReference type="Proteomes" id="UP000053766">
    <property type="component" value="Unassembled WGS sequence"/>
</dbReference>
<reference evidence="2" key="2">
    <citation type="journal article" date="2016" name="Sci. Rep.">
        <title>Dictyocaulus viviparus genome, variome and transcriptome elucidate lungworm biology and support future intervention.</title>
        <authorList>
            <person name="McNulty S.N."/>
            <person name="Strube C."/>
            <person name="Rosa B.A."/>
            <person name="Martin J.C."/>
            <person name="Tyagi R."/>
            <person name="Choi Y.J."/>
            <person name="Wang Q."/>
            <person name="Hallsworth Pepin K."/>
            <person name="Zhang X."/>
            <person name="Ozersky P."/>
            <person name="Wilson R.K."/>
            <person name="Sternberg P.W."/>
            <person name="Gasser R.B."/>
            <person name="Mitreva M."/>
        </authorList>
    </citation>
    <scope>NUCLEOTIDE SEQUENCE [LARGE SCALE GENOMIC DNA]</scope>
    <source>
        <strain evidence="2">HannoverDv2000</strain>
    </source>
</reference>
<evidence type="ECO:0000313" key="1">
    <source>
        <dbReference type="EMBL" id="KJH45396.1"/>
    </source>
</evidence>
<sequence length="68" mass="8089">MLNVTVTERIPVTYDQMRMSAIRMRKIYSEPFKREDDSSEFPLFILVVTRSQAEKSLSTKKQKRCLFN</sequence>
<dbReference type="EMBL" id="KN716410">
    <property type="protein sequence ID" value="KJH45396.1"/>
    <property type="molecule type" value="Genomic_DNA"/>
</dbReference>